<keyword evidence="2" id="KW-0488">Methylation</keyword>
<dbReference type="PROSITE" id="PS00409">
    <property type="entry name" value="PROKAR_NTER_METHYL"/>
    <property type="match status" value="1"/>
</dbReference>
<evidence type="ECO:0000313" key="8">
    <source>
        <dbReference type="Proteomes" id="UP000176787"/>
    </source>
</evidence>
<evidence type="ECO:0000256" key="2">
    <source>
        <dbReference type="ARBA" id="ARBA00022481"/>
    </source>
</evidence>
<evidence type="ECO:0008006" key="9">
    <source>
        <dbReference type="Google" id="ProtNLM"/>
    </source>
</evidence>
<dbReference type="PRINTS" id="PR00813">
    <property type="entry name" value="BCTERIALGSPG"/>
</dbReference>
<gene>
    <name evidence="7" type="ORF">A3H02_01230</name>
</gene>
<dbReference type="PANTHER" id="PTHR30093:SF44">
    <property type="entry name" value="TYPE II SECRETION SYSTEM CORE PROTEIN G"/>
    <property type="match status" value="1"/>
</dbReference>
<evidence type="ECO:0000256" key="5">
    <source>
        <dbReference type="ARBA" id="ARBA00023136"/>
    </source>
</evidence>
<dbReference type="EMBL" id="MHMS01000004">
    <property type="protein sequence ID" value="OGZ32671.1"/>
    <property type="molecule type" value="Genomic_DNA"/>
</dbReference>
<proteinExistence type="predicted"/>
<dbReference type="PANTHER" id="PTHR30093">
    <property type="entry name" value="GENERAL SECRETION PATHWAY PROTEIN G"/>
    <property type="match status" value="1"/>
</dbReference>
<dbReference type="Proteomes" id="UP000176787">
    <property type="component" value="Unassembled WGS sequence"/>
</dbReference>
<feature type="transmembrane region" description="Helical" evidence="6">
    <location>
        <begin position="12"/>
        <end position="34"/>
    </location>
</feature>
<dbReference type="STRING" id="1801726.A3H02_01230"/>
<dbReference type="GO" id="GO:0015627">
    <property type="term" value="C:type II protein secretion system complex"/>
    <property type="evidence" value="ECO:0007669"/>
    <property type="project" value="InterPro"/>
</dbReference>
<dbReference type="AlphaFoldDB" id="A0A1G2F525"/>
<comment type="caution">
    <text evidence="7">The sequence shown here is derived from an EMBL/GenBank/DDBJ whole genome shotgun (WGS) entry which is preliminary data.</text>
</comment>
<evidence type="ECO:0000256" key="4">
    <source>
        <dbReference type="ARBA" id="ARBA00022989"/>
    </source>
</evidence>
<sequence length="164" mass="17414">MNFLRKFGKNKGFTLIELLVVIAIIGILASVVLASLNSARKKSRDARRIADVKQLQLALELYFDANSAYPATLSLLASGGQIPVVPQDPLGPLSTGACRPDYCYAVSGATYYHIGARLEETSNLAFNSDKDCSSTGITCPAGVAYTNGFDGTTDATNAVYDLVP</sequence>
<dbReference type="InterPro" id="IPR045584">
    <property type="entry name" value="Pilin-like"/>
</dbReference>
<dbReference type="InterPro" id="IPR000983">
    <property type="entry name" value="Bac_GSPG_pilin"/>
</dbReference>
<accession>A0A1G2F525</accession>
<evidence type="ECO:0000256" key="3">
    <source>
        <dbReference type="ARBA" id="ARBA00022692"/>
    </source>
</evidence>
<evidence type="ECO:0000313" key="7">
    <source>
        <dbReference type="EMBL" id="OGZ32671.1"/>
    </source>
</evidence>
<dbReference type="InterPro" id="IPR012902">
    <property type="entry name" value="N_methyl_site"/>
</dbReference>
<name>A0A1G2F525_9BACT</name>
<evidence type="ECO:0000256" key="1">
    <source>
        <dbReference type="ARBA" id="ARBA00004167"/>
    </source>
</evidence>
<dbReference type="NCBIfam" id="TIGR02532">
    <property type="entry name" value="IV_pilin_GFxxxE"/>
    <property type="match status" value="1"/>
</dbReference>
<dbReference type="GO" id="GO:0016020">
    <property type="term" value="C:membrane"/>
    <property type="evidence" value="ECO:0007669"/>
    <property type="project" value="UniProtKB-SubCell"/>
</dbReference>
<keyword evidence="3 6" id="KW-0812">Transmembrane</keyword>
<organism evidence="7 8">
    <name type="scientific">Candidatus Niyogibacteria bacterium RIFCSPLOWO2_12_FULL_41_13</name>
    <dbReference type="NCBI Taxonomy" id="1801726"/>
    <lineage>
        <taxon>Bacteria</taxon>
        <taxon>Candidatus Niyogiibacteriota</taxon>
    </lineage>
</organism>
<reference evidence="7 8" key="1">
    <citation type="journal article" date="2016" name="Nat. Commun.">
        <title>Thousands of microbial genomes shed light on interconnected biogeochemical processes in an aquifer system.</title>
        <authorList>
            <person name="Anantharaman K."/>
            <person name="Brown C.T."/>
            <person name="Hug L.A."/>
            <person name="Sharon I."/>
            <person name="Castelle C.J."/>
            <person name="Probst A.J."/>
            <person name="Thomas B.C."/>
            <person name="Singh A."/>
            <person name="Wilkins M.J."/>
            <person name="Karaoz U."/>
            <person name="Brodie E.L."/>
            <person name="Williams K.H."/>
            <person name="Hubbard S.S."/>
            <person name="Banfield J.F."/>
        </authorList>
    </citation>
    <scope>NUCLEOTIDE SEQUENCE [LARGE SCALE GENOMIC DNA]</scope>
</reference>
<dbReference type="SUPFAM" id="SSF54523">
    <property type="entry name" value="Pili subunits"/>
    <property type="match status" value="1"/>
</dbReference>
<dbReference type="GO" id="GO:0015628">
    <property type="term" value="P:protein secretion by the type II secretion system"/>
    <property type="evidence" value="ECO:0007669"/>
    <property type="project" value="InterPro"/>
</dbReference>
<dbReference type="Gene3D" id="3.30.700.10">
    <property type="entry name" value="Glycoprotein, Type 4 Pilin"/>
    <property type="match status" value="1"/>
</dbReference>
<protein>
    <recommendedName>
        <fullName evidence="9">Type II secretion system protein GspG C-terminal domain-containing protein</fullName>
    </recommendedName>
</protein>
<dbReference type="Pfam" id="PF07963">
    <property type="entry name" value="N_methyl"/>
    <property type="match status" value="1"/>
</dbReference>
<keyword evidence="5 6" id="KW-0472">Membrane</keyword>
<keyword evidence="4 6" id="KW-1133">Transmembrane helix</keyword>
<comment type="subcellular location">
    <subcellularLocation>
        <location evidence="1">Membrane</location>
        <topology evidence="1">Single-pass membrane protein</topology>
    </subcellularLocation>
</comment>
<evidence type="ECO:0000256" key="6">
    <source>
        <dbReference type="SAM" id="Phobius"/>
    </source>
</evidence>